<evidence type="ECO:0000256" key="3">
    <source>
        <dbReference type="ARBA" id="ARBA00022531"/>
    </source>
</evidence>
<feature type="domain" description="CobN/magnesium chelatase" evidence="10">
    <location>
        <begin position="167"/>
        <end position="1251"/>
    </location>
</feature>
<gene>
    <name evidence="12" type="ORF">A6A03_11565</name>
</gene>
<dbReference type="Pfam" id="PF02514">
    <property type="entry name" value="CobN-Mg_chel"/>
    <property type="match status" value="1"/>
</dbReference>
<keyword evidence="4" id="KW-0436">Ligase</keyword>
<dbReference type="GO" id="GO:0016851">
    <property type="term" value="F:magnesium chelatase activity"/>
    <property type="evidence" value="ECO:0007669"/>
    <property type="project" value="UniProtKB-EC"/>
</dbReference>
<dbReference type="AlphaFoldDB" id="A0A178MFQ1"/>
<evidence type="ECO:0000256" key="2">
    <source>
        <dbReference type="ARBA" id="ARBA00012825"/>
    </source>
</evidence>
<evidence type="ECO:0000256" key="1">
    <source>
        <dbReference type="ARBA" id="ARBA00010851"/>
    </source>
</evidence>
<dbReference type="PANTHER" id="PTHR44119">
    <property type="entry name" value="MAGNESIUM-CHELATASE SUBUNIT CHLH, CHLOROPLASTIC"/>
    <property type="match status" value="1"/>
</dbReference>
<comment type="similarity">
    <text evidence="1">Belongs to the Mg-chelatase subunit H family.</text>
</comment>
<evidence type="ECO:0000256" key="9">
    <source>
        <dbReference type="ARBA" id="ARBA00048693"/>
    </source>
</evidence>
<dbReference type="NCBIfam" id="TIGR02025">
    <property type="entry name" value="BchH"/>
    <property type="match status" value="1"/>
</dbReference>
<organism evidence="12 13">
    <name type="scientific">Chloroflexus islandicus</name>
    <dbReference type="NCBI Taxonomy" id="1707952"/>
    <lineage>
        <taxon>Bacteria</taxon>
        <taxon>Bacillati</taxon>
        <taxon>Chloroflexota</taxon>
        <taxon>Chloroflexia</taxon>
        <taxon>Chloroflexales</taxon>
        <taxon>Chloroflexineae</taxon>
        <taxon>Chloroflexaceae</taxon>
        <taxon>Chloroflexus</taxon>
    </lineage>
</organism>
<dbReference type="OrthoDB" id="9757976at2"/>
<comment type="catalytic activity">
    <reaction evidence="9">
        <text>protoporphyrin IX + Mg(2+) + ATP + H2O = Mg-protoporphyrin IX + ADP + phosphate + 3 H(+)</text>
        <dbReference type="Rhea" id="RHEA:13961"/>
        <dbReference type="ChEBI" id="CHEBI:15377"/>
        <dbReference type="ChEBI" id="CHEBI:15378"/>
        <dbReference type="ChEBI" id="CHEBI:18420"/>
        <dbReference type="ChEBI" id="CHEBI:30616"/>
        <dbReference type="ChEBI" id="CHEBI:43474"/>
        <dbReference type="ChEBI" id="CHEBI:57306"/>
        <dbReference type="ChEBI" id="CHEBI:60492"/>
        <dbReference type="ChEBI" id="CHEBI:456216"/>
        <dbReference type="EC" id="6.6.1.1"/>
    </reaction>
</comment>
<evidence type="ECO:0000256" key="6">
    <source>
        <dbReference type="ARBA" id="ARBA00022840"/>
    </source>
</evidence>
<protein>
    <recommendedName>
        <fullName evidence="2">magnesium chelatase</fullName>
        <ecNumber evidence="2">6.6.1.1</ecNumber>
    </recommendedName>
</protein>
<evidence type="ECO:0000256" key="7">
    <source>
        <dbReference type="ARBA" id="ARBA00023171"/>
    </source>
</evidence>
<dbReference type="STRING" id="1707952.A6A03_11565"/>
<keyword evidence="13" id="KW-1185">Reference proteome</keyword>
<dbReference type="InterPro" id="IPR022571">
    <property type="entry name" value="Mg_chelatase_H_N"/>
</dbReference>
<dbReference type="Proteomes" id="UP000078287">
    <property type="component" value="Unassembled WGS sequence"/>
</dbReference>
<dbReference type="GO" id="GO:0015995">
    <property type="term" value="P:chlorophyll biosynthetic process"/>
    <property type="evidence" value="ECO:0007669"/>
    <property type="project" value="UniProtKB-KW"/>
</dbReference>
<keyword evidence="3" id="KW-0602">Photosynthesis</keyword>
<feature type="domain" description="Magnesium chelatase subunit H N-terminal" evidence="11">
    <location>
        <begin position="7"/>
        <end position="162"/>
    </location>
</feature>
<name>A0A178MFQ1_9CHLR</name>
<keyword evidence="5" id="KW-0547">Nucleotide-binding</keyword>
<accession>A0A178MFQ1</accession>
<proteinExistence type="inferred from homology"/>
<dbReference type="EC" id="6.6.1.1" evidence="2"/>
<dbReference type="PANTHER" id="PTHR44119:SF1">
    <property type="entry name" value="MAGNESIUM-CHELATASE SUBUNIT CHLH, CHLOROPLASTIC"/>
    <property type="match status" value="1"/>
</dbReference>
<keyword evidence="7" id="KW-0149">Chlorophyll biosynthesis</keyword>
<dbReference type="EMBL" id="LWQS01000041">
    <property type="protein sequence ID" value="OAN46938.1"/>
    <property type="molecule type" value="Genomic_DNA"/>
</dbReference>
<keyword evidence="6" id="KW-0067">ATP-binding</keyword>
<dbReference type="InterPro" id="IPR011771">
    <property type="entry name" value="BchH"/>
</dbReference>
<sequence>MSQPTEFVMVLGMQRYSQDFFRRAEAEVRKEVPDFRLHIFEDRDVTARPAEVEAAIARCQCLILSLITLNETAEVLIPMVERHDPPVVFSFEGLPEVMRLNKVGSYNLKGGKGMPKPVQNVARLLVGGREEDALYGYVKLQKITSKLINFLPGKRLNDFRNWTNVNNYWNHRSIANAANMFKLIMREYSGMSHLRVDPVVEMPNMGFAHPDAPKLFANPHEYERWEKERNRARKGVPAPLGTVAVLSFRAHILSGADYHNKIVQTLEAAGLRVLPIFVMGIESHIVVREWLSHMKVDLVINTMGFPLVGGPAGSTKAGLTVDVARELLSKLDVPYIVAQPLFVQDEDDWRERGVGPLQSTFLYSLPEMDGAIAPVVLGGMRGSTITTVQDRIERLARIARGFVRLRKKANRDKKVAIIVYNYPPGQGKVATAALLDVPASLIAILDRLAAEGYQVGRYPRDPETFARCLEGLVSDQPLPPGHPPVVMGVSADLQDFYRWLRPSDQERINARWGAFPGDIAPLGRDKVRLAGTQLGNIFIGVQPVIGMPGDPMRLLFDKENTPHHQYALFYRYLSESFGADAIIHLGMHGTAEWMPGLQLGLTDRCWPDILLGETPNFYVYPINNPAEANIAKRRGYSTIIGHAIPPYGRAGLYRELQALQDLLAEYRERPASVADDDQSPEAVAIMQKIALLNLDSDLVRQPNEPFSRFASRAYAYLRDLAATMITDRLHVLGSAPPPEEQLTLIVETLKVPRGELPGLADLFLAARRATVRYGDVLARARQGDAEALALRDEIETRCTEFVQQTVFGHLSPDQAARQFGLPNGNEVLGLIQHGRALLAALRDNTQELDYLVRGLGGHYIPAAPGGDIIRDGVTVLPTGRNIHSLDPFRVPTDSAYERGARIAETLIAAHRAETGQYPETIAQVLWGLDAIKTKGESIGIVLGLIGARPVKDGQGKVGRYALIPLAELGRPRIDVLMTASGIFRDIFAGTMDMLDRLVREAAEADEPVEMNYIRKHVQEMMAAGKSFDQATARIFTQAAGTYGTDVDEAIEGSAWEKREELEDLFIKRNAYAFGGRQNGEAQPEVLRSLLGTVSRVAQEIDSVEYGLTDMQHYYGYSGALKAAAERATGQRVPLNFVESFTAETKLQTLEQTLRVEYRTKFLNPKWYEGMLRHGHNGAAEIASRFTYMLGWSATTDAVDKWVYDEAAKTFVLDDAMRTRIEQLNPAAARNMVGRLLEANARGIWQTDEETLERLRELHADLEDRLEGVA</sequence>
<evidence type="ECO:0000259" key="11">
    <source>
        <dbReference type="Pfam" id="PF11965"/>
    </source>
</evidence>
<evidence type="ECO:0000259" key="10">
    <source>
        <dbReference type="Pfam" id="PF02514"/>
    </source>
</evidence>
<dbReference type="RefSeq" id="WP_066785280.1">
    <property type="nucleotide sequence ID" value="NZ_LWQS01000041.1"/>
</dbReference>
<evidence type="ECO:0000313" key="12">
    <source>
        <dbReference type="EMBL" id="OAN46938.1"/>
    </source>
</evidence>
<dbReference type="Pfam" id="PF11965">
    <property type="entry name" value="DUF3479"/>
    <property type="match status" value="1"/>
</dbReference>
<evidence type="ECO:0000313" key="13">
    <source>
        <dbReference type="Proteomes" id="UP000078287"/>
    </source>
</evidence>
<dbReference type="CDD" id="cd10150">
    <property type="entry name" value="CobN_like"/>
    <property type="match status" value="1"/>
</dbReference>
<dbReference type="GO" id="GO:0005524">
    <property type="term" value="F:ATP binding"/>
    <property type="evidence" value="ECO:0007669"/>
    <property type="project" value="UniProtKB-KW"/>
</dbReference>
<dbReference type="InterPro" id="IPR003672">
    <property type="entry name" value="CobN/Mg_chltase"/>
</dbReference>
<dbReference type="GO" id="GO:0015979">
    <property type="term" value="P:photosynthesis"/>
    <property type="evidence" value="ECO:0007669"/>
    <property type="project" value="UniProtKB-KW"/>
</dbReference>
<comment type="pathway">
    <text evidence="8">Porphyrin-containing compound metabolism.</text>
</comment>
<evidence type="ECO:0000256" key="5">
    <source>
        <dbReference type="ARBA" id="ARBA00022741"/>
    </source>
</evidence>
<evidence type="ECO:0000256" key="4">
    <source>
        <dbReference type="ARBA" id="ARBA00022598"/>
    </source>
</evidence>
<reference evidence="12 13" key="1">
    <citation type="submission" date="2016-04" db="EMBL/GenBank/DDBJ databases">
        <title>Chloroflexus islandicus sp. nov., a thermophilic filamentous anoxygenic phototrophic bacterium from geyser Strokkur (Iceland).</title>
        <authorList>
            <person name="Gaisin V.A."/>
            <person name="Kalashnikov A.M."/>
            <person name="Sukhacheva M.V."/>
            <person name="Grouzdev D.S."/>
            <person name="Ivanov T.M."/>
            <person name="Kuznetsov B."/>
            <person name="Gorlenko V.M."/>
        </authorList>
    </citation>
    <scope>NUCLEOTIDE SEQUENCE [LARGE SCALE GENOMIC DNA]</scope>
    <source>
        <strain evidence="13">isl-2</strain>
    </source>
</reference>
<comment type="caution">
    <text evidence="12">The sequence shown here is derived from an EMBL/GenBank/DDBJ whole genome shotgun (WGS) entry which is preliminary data.</text>
</comment>
<evidence type="ECO:0000256" key="8">
    <source>
        <dbReference type="ARBA" id="ARBA00023444"/>
    </source>
</evidence>